<evidence type="ECO:0000313" key="4">
    <source>
        <dbReference type="EMBL" id="MFD2966184.1"/>
    </source>
</evidence>
<evidence type="ECO:0000256" key="3">
    <source>
        <dbReference type="PROSITE-ProRule" id="PRU00339"/>
    </source>
</evidence>
<feature type="repeat" description="TPR" evidence="3">
    <location>
        <begin position="261"/>
        <end position="294"/>
    </location>
</feature>
<name>A0ABW6BCE5_9SPHI</name>
<reference evidence="5" key="1">
    <citation type="journal article" date="2019" name="Int. J. Syst. Evol. Microbiol.">
        <title>The Global Catalogue of Microorganisms (GCM) 10K type strain sequencing project: providing services to taxonomists for standard genome sequencing and annotation.</title>
        <authorList>
            <consortium name="The Broad Institute Genomics Platform"/>
            <consortium name="The Broad Institute Genome Sequencing Center for Infectious Disease"/>
            <person name="Wu L."/>
            <person name="Ma J."/>
        </authorList>
    </citation>
    <scope>NUCLEOTIDE SEQUENCE [LARGE SCALE GENOMIC DNA]</scope>
    <source>
        <strain evidence="5">KCTC 22814</strain>
    </source>
</reference>
<dbReference type="PANTHER" id="PTHR44858">
    <property type="entry name" value="TETRATRICOPEPTIDE REPEAT PROTEIN 6"/>
    <property type="match status" value="1"/>
</dbReference>
<feature type="repeat" description="TPR" evidence="3">
    <location>
        <begin position="159"/>
        <end position="192"/>
    </location>
</feature>
<dbReference type="PANTHER" id="PTHR44858:SF1">
    <property type="entry name" value="UDP-N-ACETYLGLUCOSAMINE--PEPTIDE N-ACETYLGLUCOSAMINYLTRANSFERASE SPINDLY-RELATED"/>
    <property type="match status" value="1"/>
</dbReference>
<evidence type="ECO:0000256" key="1">
    <source>
        <dbReference type="ARBA" id="ARBA00022737"/>
    </source>
</evidence>
<keyword evidence="2 3" id="KW-0802">TPR repeat</keyword>
<dbReference type="Gene3D" id="1.25.40.10">
    <property type="entry name" value="Tetratricopeptide repeat domain"/>
    <property type="match status" value="3"/>
</dbReference>
<evidence type="ECO:0000313" key="5">
    <source>
        <dbReference type="Proteomes" id="UP001597525"/>
    </source>
</evidence>
<dbReference type="SMART" id="SM00028">
    <property type="entry name" value="TPR"/>
    <property type="match status" value="7"/>
</dbReference>
<keyword evidence="5" id="KW-1185">Reference proteome</keyword>
<dbReference type="RefSeq" id="WP_320183975.1">
    <property type="nucleotide sequence ID" value="NZ_CP138332.1"/>
</dbReference>
<dbReference type="SUPFAM" id="SSF48452">
    <property type="entry name" value="TPR-like"/>
    <property type="match status" value="2"/>
</dbReference>
<sequence>MQLDNNRYFLLASAQLFPFSTPATAYSVSGEEALTLARSAFELVAEGKLQEAIALYTQGIEAYPEQAFFHACRSLLNEQLEDQEGAFYDYQVAKSIDFNYHIYLEWRENRPETADADPAIGFSDLQSLLEAALDATQQFDYEHALNLYGQALVAFGESADLFVYRGALQMRLLRYDLAVADFEAALHMDPTHVQAQLSLAKFYEAIHEPEAARKAFDKAVLLAPENSVIYEERGNFLQEQEAYAEALADYDTLVSLLPDDFYVYAIRADLLGKMERWDAALLDYSKAIQLNPYYSDLYTYRAEVKEKLGDNDGAEADRRKYEEIEAED</sequence>
<dbReference type="InterPro" id="IPR050498">
    <property type="entry name" value="Ycf3"/>
</dbReference>
<protein>
    <submittedName>
        <fullName evidence="4">Tetratricopeptide repeat protein</fullName>
    </submittedName>
</protein>
<organism evidence="4 5">
    <name type="scientific">Sphingobacterium bambusae</name>
    <dbReference type="NCBI Taxonomy" id="662858"/>
    <lineage>
        <taxon>Bacteria</taxon>
        <taxon>Pseudomonadati</taxon>
        <taxon>Bacteroidota</taxon>
        <taxon>Sphingobacteriia</taxon>
        <taxon>Sphingobacteriales</taxon>
        <taxon>Sphingobacteriaceae</taxon>
        <taxon>Sphingobacterium</taxon>
    </lineage>
</organism>
<dbReference type="Pfam" id="PF14559">
    <property type="entry name" value="TPR_19"/>
    <property type="match status" value="1"/>
</dbReference>
<feature type="repeat" description="TPR" evidence="3">
    <location>
        <begin position="193"/>
        <end position="226"/>
    </location>
</feature>
<dbReference type="EMBL" id="JBHUPB010000003">
    <property type="protein sequence ID" value="MFD2966184.1"/>
    <property type="molecule type" value="Genomic_DNA"/>
</dbReference>
<gene>
    <name evidence="4" type="ORF">ACFS7Y_02235</name>
</gene>
<evidence type="ECO:0000256" key="2">
    <source>
        <dbReference type="ARBA" id="ARBA00022803"/>
    </source>
</evidence>
<dbReference type="PROSITE" id="PS50005">
    <property type="entry name" value="TPR"/>
    <property type="match status" value="4"/>
</dbReference>
<dbReference type="InterPro" id="IPR011990">
    <property type="entry name" value="TPR-like_helical_dom_sf"/>
</dbReference>
<dbReference type="InterPro" id="IPR019734">
    <property type="entry name" value="TPR_rpt"/>
</dbReference>
<dbReference type="Proteomes" id="UP001597525">
    <property type="component" value="Unassembled WGS sequence"/>
</dbReference>
<keyword evidence="1" id="KW-0677">Repeat</keyword>
<proteinExistence type="predicted"/>
<accession>A0ABW6BCE5</accession>
<feature type="repeat" description="TPR" evidence="3">
    <location>
        <begin position="227"/>
        <end position="260"/>
    </location>
</feature>
<comment type="caution">
    <text evidence="4">The sequence shown here is derived from an EMBL/GenBank/DDBJ whole genome shotgun (WGS) entry which is preliminary data.</text>
</comment>